<evidence type="ECO:0000256" key="11">
    <source>
        <dbReference type="SAM" id="SignalP"/>
    </source>
</evidence>
<evidence type="ECO:0000256" key="6">
    <source>
        <dbReference type="ARBA" id="ARBA00022801"/>
    </source>
</evidence>
<dbReference type="InterPro" id="IPR018524">
    <property type="entry name" value="DNA/RNA_endonuclease_AS"/>
</dbReference>
<evidence type="ECO:0000256" key="7">
    <source>
        <dbReference type="ARBA" id="ARBA00022842"/>
    </source>
</evidence>
<keyword evidence="7" id="KW-0460">Magnesium</keyword>
<evidence type="ECO:0000256" key="10">
    <source>
        <dbReference type="RuleBase" id="RU366055"/>
    </source>
</evidence>
<evidence type="ECO:0000256" key="3">
    <source>
        <dbReference type="ARBA" id="ARBA00022722"/>
    </source>
</evidence>
<feature type="binding site" evidence="9">
    <location>
        <position position="140"/>
    </location>
    <ligand>
        <name>Mg(2+)</name>
        <dbReference type="ChEBI" id="CHEBI:18420"/>
        <note>catalytic</note>
    </ligand>
</feature>
<reference evidence="14 15" key="1">
    <citation type="submission" date="2019-04" db="EMBL/GenBank/DDBJ databases">
        <title>Geobacter oryzae sp. nov., ferric-reducing bacteria isolated from paddy soil.</title>
        <authorList>
            <person name="Xu Z."/>
            <person name="Masuda Y."/>
            <person name="Itoh H."/>
            <person name="Senoo K."/>
        </authorList>
    </citation>
    <scope>NUCLEOTIDE SEQUENCE [LARGE SCALE GENOMIC DNA]</scope>
    <source>
        <strain evidence="14 15">Red111</strain>
    </source>
</reference>
<keyword evidence="11" id="KW-0732">Signal</keyword>
<accession>A0A4S1CGP6</accession>
<evidence type="ECO:0000259" key="13">
    <source>
        <dbReference type="SMART" id="SM00892"/>
    </source>
</evidence>
<dbReference type="AlphaFoldDB" id="A0A4S1CGP6"/>
<dbReference type="InterPro" id="IPR044925">
    <property type="entry name" value="His-Me_finger_sf"/>
</dbReference>
<organism evidence="14 15">
    <name type="scientific">Geomonas terrae</name>
    <dbReference type="NCBI Taxonomy" id="2562681"/>
    <lineage>
        <taxon>Bacteria</taxon>
        <taxon>Pseudomonadati</taxon>
        <taxon>Thermodesulfobacteriota</taxon>
        <taxon>Desulfuromonadia</taxon>
        <taxon>Geobacterales</taxon>
        <taxon>Geobacteraceae</taxon>
        <taxon>Geomonas</taxon>
    </lineage>
</organism>
<dbReference type="InterPro" id="IPR001604">
    <property type="entry name" value="Endo_G_ENPP1-like_dom"/>
</dbReference>
<dbReference type="Gene3D" id="3.40.570.10">
    <property type="entry name" value="Extracellular Endonuclease, subunit A"/>
    <property type="match status" value="1"/>
</dbReference>
<dbReference type="GO" id="GO:0004519">
    <property type="term" value="F:endonuclease activity"/>
    <property type="evidence" value="ECO:0007669"/>
    <property type="project" value="UniProtKB-UniRule"/>
</dbReference>
<comment type="similarity">
    <text evidence="2 10">Belongs to the DNA/RNA non-specific endonuclease family.</text>
</comment>
<name>A0A4S1CGP6_9BACT</name>
<sequence length="255" mass="28505">MLRTGLFNLILIVFLSAGAAFGGAIDDCGEYAAFGVPGHSGDLLCRKGYLLSHDAEKKTPLWVAERMTRERLLAKLKRGNNFRPDVDLPRGSRAELSDYKGSGYDRGHMAPAADMAWDEEAMSESFYLSNMVPQAGEGMNRGIWAELEGKVRAWVQKRGELFIYSGPIYPLTGGKTIGRNRVAVPEALYKVILDPKRREAIAVIMPNEPLETEDMPKYLVPVREVEKRTGLDFFSVLPREEQDRIETAQPAGLWQ</sequence>
<feature type="signal peptide" evidence="11">
    <location>
        <begin position="1"/>
        <end position="19"/>
    </location>
</feature>
<evidence type="ECO:0000259" key="12">
    <source>
        <dbReference type="SMART" id="SM00477"/>
    </source>
</evidence>
<dbReference type="EC" id="3.1.30.-" evidence="10"/>
<comment type="cofactor">
    <cofactor evidence="1 10">
        <name>Mg(2+)</name>
        <dbReference type="ChEBI" id="CHEBI:18420"/>
    </cofactor>
</comment>
<dbReference type="PANTHER" id="PTHR13966">
    <property type="entry name" value="ENDONUCLEASE RELATED"/>
    <property type="match status" value="1"/>
</dbReference>
<dbReference type="GO" id="GO:0003676">
    <property type="term" value="F:nucleic acid binding"/>
    <property type="evidence" value="ECO:0007669"/>
    <property type="project" value="InterPro"/>
</dbReference>
<evidence type="ECO:0000256" key="5">
    <source>
        <dbReference type="ARBA" id="ARBA00022759"/>
    </source>
</evidence>
<proteinExistence type="inferred from homology"/>
<feature type="domain" description="DNA/RNA non-specific endonuclease/pyrophosphatase/phosphodiesterase" evidence="13">
    <location>
        <begin position="45"/>
        <end position="240"/>
    </location>
</feature>
<dbReference type="Pfam" id="PF01223">
    <property type="entry name" value="Endonuclease_NS"/>
    <property type="match status" value="1"/>
</dbReference>
<gene>
    <name evidence="14" type="ORF">E4633_09525</name>
</gene>
<dbReference type="GO" id="GO:0046872">
    <property type="term" value="F:metal ion binding"/>
    <property type="evidence" value="ECO:0007669"/>
    <property type="project" value="UniProtKB-KW"/>
</dbReference>
<dbReference type="CDD" id="cd00091">
    <property type="entry name" value="NUC"/>
    <property type="match status" value="1"/>
</dbReference>
<evidence type="ECO:0000256" key="8">
    <source>
        <dbReference type="PIRSR" id="PIRSR640255-1"/>
    </source>
</evidence>
<feature type="chain" id="PRO_5020487991" description="Endonuclease" evidence="11">
    <location>
        <begin position="20"/>
        <end position="255"/>
    </location>
</feature>
<evidence type="ECO:0000313" key="14">
    <source>
        <dbReference type="EMBL" id="TGU72533.1"/>
    </source>
</evidence>
<comment type="caution">
    <text evidence="14">The sequence shown here is derived from an EMBL/GenBank/DDBJ whole genome shotgun (WGS) entry which is preliminary data.</text>
</comment>
<dbReference type="SUPFAM" id="SSF54060">
    <property type="entry name" value="His-Me finger endonucleases"/>
    <property type="match status" value="1"/>
</dbReference>
<dbReference type="InterPro" id="IPR020821">
    <property type="entry name" value="ENPP1-3/EXOG-like_nuc-like"/>
</dbReference>
<dbReference type="RefSeq" id="WP_135870009.1">
    <property type="nucleotide sequence ID" value="NZ_SRSC01000002.1"/>
</dbReference>
<keyword evidence="3 10" id="KW-0540">Nuclease</keyword>
<keyword evidence="4 9" id="KW-0479">Metal-binding</keyword>
<dbReference type="EMBL" id="SRSC01000002">
    <property type="protein sequence ID" value="TGU72533.1"/>
    <property type="molecule type" value="Genomic_DNA"/>
</dbReference>
<dbReference type="PROSITE" id="PS01070">
    <property type="entry name" value="NUCLEASE_NON_SPEC"/>
    <property type="match status" value="1"/>
</dbReference>
<dbReference type="PANTHER" id="PTHR13966:SF5">
    <property type="entry name" value="ENDONUCLEASE G, MITOCHONDRIAL"/>
    <property type="match status" value="1"/>
</dbReference>
<evidence type="ECO:0000256" key="4">
    <source>
        <dbReference type="ARBA" id="ARBA00022723"/>
    </source>
</evidence>
<evidence type="ECO:0000313" key="15">
    <source>
        <dbReference type="Proteomes" id="UP000306416"/>
    </source>
</evidence>
<feature type="active site" description="Proton acceptor" evidence="8">
    <location>
        <position position="108"/>
    </location>
</feature>
<dbReference type="Proteomes" id="UP000306416">
    <property type="component" value="Unassembled WGS sequence"/>
</dbReference>
<dbReference type="SMART" id="SM00892">
    <property type="entry name" value="Endonuclease_NS"/>
    <property type="match status" value="1"/>
</dbReference>
<keyword evidence="15" id="KW-1185">Reference proteome</keyword>
<dbReference type="InterPro" id="IPR044929">
    <property type="entry name" value="DNA/RNA_non-sp_Endonuclease_sf"/>
</dbReference>
<feature type="domain" description="ENPP1-3/EXOG-like endonuclease/phosphodiesterase" evidence="12">
    <location>
        <begin position="46"/>
        <end position="240"/>
    </location>
</feature>
<evidence type="ECO:0000256" key="2">
    <source>
        <dbReference type="ARBA" id="ARBA00010052"/>
    </source>
</evidence>
<evidence type="ECO:0000256" key="9">
    <source>
        <dbReference type="PIRSR" id="PIRSR640255-2"/>
    </source>
</evidence>
<evidence type="ECO:0000256" key="1">
    <source>
        <dbReference type="ARBA" id="ARBA00001946"/>
    </source>
</evidence>
<protein>
    <recommendedName>
        <fullName evidence="10">Endonuclease</fullName>
        <ecNumber evidence="10">3.1.30.-</ecNumber>
    </recommendedName>
</protein>
<keyword evidence="6 10" id="KW-0378">Hydrolase</keyword>
<dbReference type="InterPro" id="IPR040255">
    <property type="entry name" value="Non-specific_endonuclease"/>
</dbReference>
<dbReference type="GO" id="GO:0016787">
    <property type="term" value="F:hydrolase activity"/>
    <property type="evidence" value="ECO:0007669"/>
    <property type="project" value="UniProtKB-KW"/>
</dbReference>
<dbReference type="SMART" id="SM00477">
    <property type="entry name" value="NUC"/>
    <property type="match status" value="1"/>
</dbReference>
<keyword evidence="5 10" id="KW-0255">Endonuclease</keyword>